<feature type="chain" id="PRO_5045112753" evidence="2">
    <location>
        <begin position="28"/>
        <end position="265"/>
    </location>
</feature>
<dbReference type="InterPro" id="IPR036514">
    <property type="entry name" value="SGNH_hydro_sf"/>
</dbReference>
<gene>
    <name evidence="4" type="ORF">K1X11_006595</name>
</gene>
<dbReference type="Pfam" id="PF03629">
    <property type="entry name" value="SASA"/>
    <property type="match status" value="1"/>
</dbReference>
<sequence length="265" mass="28696">MFRFLFHRLAVGAALLLLPLATGSVNAAEQPTRELHLFLLVGQSNMAGRGEIDPADNAPLEGVWVWGAEDRWMPAVEPYHWDKSMAGAGLAKSFAAAYRAAHPDVDVGLIPAACGGSALHDWAVGAYFEQTRSHPWFDATRRAKLAMTDGTLRGILWHQGESDSHPGLAENYEAGLRELLQRFRAALAAPTVPIVIGQTGRFTPDALSEPQQQVDAANRSIAAADAHVVWVSAKGLTAKPDGIHFETAALRELGRRYYAAWATLP</sequence>
<reference evidence="4 5" key="1">
    <citation type="submission" date="2021-08" db="EMBL/GenBank/DDBJ databases">
        <authorList>
            <person name="Zhang D."/>
            <person name="Zhang A."/>
            <person name="Wang L."/>
        </authorList>
    </citation>
    <scope>NUCLEOTIDE SEQUENCE [LARGE SCALE GENOMIC DNA]</scope>
    <source>
        <strain evidence="4 5">WL0086</strain>
    </source>
</reference>
<accession>A0ABZ1CFL1</accession>
<dbReference type="PANTHER" id="PTHR31988">
    <property type="entry name" value="ESTERASE, PUTATIVE (DUF303)-RELATED"/>
    <property type="match status" value="1"/>
</dbReference>
<evidence type="ECO:0000256" key="2">
    <source>
        <dbReference type="SAM" id="SignalP"/>
    </source>
</evidence>
<keyword evidence="2" id="KW-0732">Signal</keyword>
<dbReference type="InterPro" id="IPR005181">
    <property type="entry name" value="SASA"/>
</dbReference>
<protein>
    <submittedName>
        <fullName evidence="4">Sialate O-acetylesterase</fullName>
    </submittedName>
</protein>
<reference evidence="4 5" key="2">
    <citation type="submission" date="2023-12" db="EMBL/GenBank/DDBJ databases">
        <title>Description of an unclassified Opitutus bacterium of Verrucomicrobiota.</title>
        <authorList>
            <person name="Zhang D.-F."/>
        </authorList>
    </citation>
    <scope>NUCLEOTIDE SEQUENCE [LARGE SCALE GENOMIC DNA]</scope>
    <source>
        <strain evidence="4 5">WL0086</strain>
    </source>
</reference>
<keyword evidence="1" id="KW-0378">Hydrolase</keyword>
<dbReference type="PANTHER" id="PTHR31988:SF19">
    <property type="entry name" value="9-O-ACETYL-N-ACETYLNEURAMINIC ACID DEACETYLASE-RELATED"/>
    <property type="match status" value="1"/>
</dbReference>
<organism evidence="4 5">
    <name type="scientific">Actomonas aquatica</name>
    <dbReference type="NCBI Taxonomy" id="2866162"/>
    <lineage>
        <taxon>Bacteria</taxon>
        <taxon>Pseudomonadati</taxon>
        <taxon>Verrucomicrobiota</taxon>
        <taxon>Opitutia</taxon>
        <taxon>Opitutales</taxon>
        <taxon>Opitutaceae</taxon>
        <taxon>Actomonas</taxon>
    </lineage>
</organism>
<dbReference type="EMBL" id="CP139781">
    <property type="protein sequence ID" value="WRQ89070.1"/>
    <property type="molecule type" value="Genomic_DNA"/>
</dbReference>
<evidence type="ECO:0000313" key="4">
    <source>
        <dbReference type="EMBL" id="WRQ89070.1"/>
    </source>
</evidence>
<dbReference type="InterPro" id="IPR052940">
    <property type="entry name" value="Carb_Esterase_6"/>
</dbReference>
<proteinExistence type="predicted"/>
<dbReference type="RefSeq" id="WP_221030943.1">
    <property type="nucleotide sequence ID" value="NZ_CP139781.1"/>
</dbReference>
<keyword evidence="5" id="KW-1185">Reference proteome</keyword>
<name>A0ABZ1CFL1_9BACT</name>
<dbReference type="SUPFAM" id="SSF52266">
    <property type="entry name" value="SGNH hydrolase"/>
    <property type="match status" value="1"/>
</dbReference>
<dbReference type="Gene3D" id="3.40.50.1110">
    <property type="entry name" value="SGNH hydrolase"/>
    <property type="match status" value="1"/>
</dbReference>
<evidence type="ECO:0000259" key="3">
    <source>
        <dbReference type="Pfam" id="PF03629"/>
    </source>
</evidence>
<feature type="signal peptide" evidence="2">
    <location>
        <begin position="1"/>
        <end position="27"/>
    </location>
</feature>
<feature type="domain" description="Sialate O-acetylesterase" evidence="3">
    <location>
        <begin position="35"/>
        <end position="260"/>
    </location>
</feature>
<evidence type="ECO:0000313" key="5">
    <source>
        <dbReference type="Proteomes" id="UP000738431"/>
    </source>
</evidence>
<evidence type="ECO:0000256" key="1">
    <source>
        <dbReference type="ARBA" id="ARBA00022801"/>
    </source>
</evidence>
<dbReference type="Proteomes" id="UP000738431">
    <property type="component" value="Chromosome"/>
</dbReference>